<reference evidence="3 4" key="1">
    <citation type="journal article" date="2009" name="PLoS ONE">
        <title>The complete genome of Teredinibacter turnerae T7901: an intracellular endosymbiont of marine wood-boring bivalves (shipworms).</title>
        <authorList>
            <person name="Yang J.C."/>
            <person name="Madupu R."/>
            <person name="Durkin A.S."/>
            <person name="Ekborg N.A."/>
            <person name="Pedamallu C.S."/>
            <person name="Hostetler J.B."/>
            <person name="Radune D."/>
            <person name="Toms B.S."/>
            <person name="Henrissat B."/>
            <person name="Coutinho P.M."/>
            <person name="Schwarz S."/>
            <person name="Field L."/>
            <person name="Trindade-Silva A.E."/>
            <person name="Soares C.A.G."/>
            <person name="Elshahawi S."/>
            <person name="Hanora A."/>
            <person name="Schmidt E.W."/>
            <person name="Haygood M.G."/>
            <person name="Posfai J."/>
            <person name="Benner J."/>
            <person name="Madinger C."/>
            <person name="Nove J."/>
            <person name="Anton B."/>
            <person name="Chaudhary K."/>
            <person name="Foster J."/>
            <person name="Holman A."/>
            <person name="Kumar S."/>
            <person name="Lessard P.A."/>
            <person name="Luyten Y.A."/>
            <person name="Slatko B."/>
            <person name="Wood N."/>
            <person name="Wu B."/>
            <person name="Teplitski M."/>
            <person name="Mougous J.D."/>
            <person name="Ward N."/>
            <person name="Eisen J.A."/>
            <person name="Badger J.H."/>
            <person name="Distel D.L."/>
        </authorList>
    </citation>
    <scope>NUCLEOTIDE SEQUENCE [LARGE SCALE GENOMIC DNA]</scope>
    <source>
        <strain evidence="4">ATCC 39867 / T7901</strain>
    </source>
</reference>
<protein>
    <recommendedName>
        <fullName evidence="2">Signal transduction histidine kinase internal region domain-containing protein</fullName>
    </recommendedName>
</protein>
<name>C5BLH4_TERTT</name>
<evidence type="ECO:0000256" key="1">
    <source>
        <dbReference type="SAM" id="Phobius"/>
    </source>
</evidence>
<dbReference type="eggNOG" id="COG2972">
    <property type="taxonomic scope" value="Bacteria"/>
</dbReference>
<dbReference type="STRING" id="377629.TERTU_0194"/>
<feature type="domain" description="Signal transduction histidine kinase internal region" evidence="2">
    <location>
        <begin position="156"/>
        <end position="233"/>
    </location>
</feature>
<organism evidence="3 4">
    <name type="scientific">Teredinibacter turnerae (strain ATCC 39867 / T7901)</name>
    <dbReference type="NCBI Taxonomy" id="377629"/>
    <lineage>
        <taxon>Bacteria</taxon>
        <taxon>Pseudomonadati</taxon>
        <taxon>Pseudomonadota</taxon>
        <taxon>Gammaproteobacteria</taxon>
        <taxon>Cellvibrionales</taxon>
        <taxon>Cellvibrionaceae</taxon>
        <taxon>Teredinibacter</taxon>
    </lineage>
</organism>
<proteinExistence type="predicted"/>
<dbReference type="InterPro" id="IPR036890">
    <property type="entry name" value="HATPase_C_sf"/>
</dbReference>
<dbReference type="AlphaFoldDB" id="C5BLH4"/>
<accession>C5BLH4</accession>
<feature type="transmembrane region" description="Helical" evidence="1">
    <location>
        <begin position="123"/>
        <end position="141"/>
    </location>
</feature>
<dbReference type="Proteomes" id="UP000009080">
    <property type="component" value="Chromosome"/>
</dbReference>
<keyword evidence="1" id="KW-1133">Transmembrane helix</keyword>
<gene>
    <name evidence="3" type="ordered locus">TERTU_0194</name>
</gene>
<dbReference type="PANTHER" id="PTHR34220">
    <property type="entry name" value="SENSOR HISTIDINE KINASE YPDA"/>
    <property type="match status" value="1"/>
</dbReference>
<sequence length="362" mass="40363">MAEKRPITEKPLAGGDFLPDLCGVQSVLGLVLVSELLVMALLVSDTGLTEFNWSEFGVVSMLVLWIVLTSAAGLCRLRPLLARMAPLAAGILSYSITLLSTGVFSLSYQHFILQVPLQSDVTFSHLMVAGVIAGITLRYLYLQQQLRNQQKAEMMARIQALQSRIRPHFLFNSMNSIASLIGFDPEAAERMVVDLSQLFRASLKEAGLTPLREEIALCESYIGIEQIRMGARLQSEWRYWCDGQPSSLEETRMGLIIIPSFLLQPLVENAIYHGIQPLPEGGRIEVSIALDKQRVEICVRNPVLLNPSAGQAKSTAEGNGMALENIRHRLMAYYEKNAELKVEQPEGEYIIYLRFPARPRMS</sequence>
<dbReference type="EMBL" id="CP001614">
    <property type="protein sequence ID" value="ACR10855.1"/>
    <property type="molecule type" value="Genomic_DNA"/>
</dbReference>
<dbReference type="RefSeq" id="WP_015816967.1">
    <property type="nucleotide sequence ID" value="NC_012997.1"/>
</dbReference>
<dbReference type="Gene3D" id="3.30.565.10">
    <property type="entry name" value="Histidine kinase-like ATPase, C-terminal domain"/>
    <property type="match status" value="1"/>
</dbReference>
<dbReference type="InterPro" id="IPR010559">
    <property type="entry name" value="Sig_transdc_His_kin_internal"/>
</dbReference>
<evidence type="ECO:0000313" key="3">
    <source>
        <dbReference type="EMBL" id="ACR10855.1"/>
    </source>
</evidence>
<keyword evidence="1" id="KW-0472">Membrane</keyword>
<dbReference type="SUPFAM" id="SSF55874">
    <property type="entry name" value="ATPase domain of HSP90 chaperone/DNA topoisomerase II/histidine kinase"/>
    <property type="match status" value="1"/>
</dbReference>
<evidence type="ECO:0000313" key="4">
    <source>
        <dbReference type="Proteomes" id="UP000009080"/>
    </source>
</evidence>
<feature type="transmembrane region" description="Helical" evidence="1">
    <location>
        <begin position="56"/>
        <end position="75"/>
    </location>
</feature>
<dbReference type="HOGENOM" id="CLU_020473_1_1_6"/>
<dbReference type="GO" id="GO:0000155">
    <property type="term" value="F:phosphorelay sensor kinase activity"/>
    <property type="evidence" value="ECO:0007669"/>
    <property type="project" value="InterPro"/>
</dbReference>
<feature type="transmembrane region" description="Helical" evidence="1">
    <location>
        <begin position="21"/>
        <end position="44"/>
    </location>
</feature>
<keyword evidence="1" id="KW-0812">Transmembrane</keyword>
<evidence type="ECO:0000259" key="2">
    <source>
        <dbReference type="Pfam" id="PF06580"/>
    </source>
</evidence>
<dbReference type="KEGG" id="ttu:TERTU_0194"/>
<keyword evidence="4" id="KW-1185">Reference proteome</keyword>
<dbReference type="Pfam" id="PF06580">
    <property type="entry name" value="His_kinase"/>
    <property type="match status" value="1"/>
</dbReference>
<dbReference type="GO" id="GO:0016020">
    <property type="term" value="C:membrane"/>
    <property type="evidence" value="ECO:0007669"/>
    <property type="project" value="InterPro"/>
</dbReference>
<dbReference type="InterPro" id="IPR050640">
    <property type="entry name" value="Bact_2-comp_sensor_kinase"/>
</dbReference>
<dbReference type="OrthoDB" id="2514702at2"/>
<dbReference type="PANTHER" id="PTHR34220:SF7">
    <property type="entry name" value="SENSOR HISTIDINE KINASE YPDA"/>
    <property type="match status" value="1"/>
</dbReference>
<feature type="transmembrane region" description="Helical" evidence="1">
    <location>
        <begin position="87"/>
        <end position="111"/>
    </location>
</feature>